<reference evidence="7" key="1">
    <citation type="submission" date="2021-02" db="EMBL/GenBank/DDBJ databases">
        <authorList>
            <person name="Nowell W R."/>
        </authorList>
    </citation>
    <scope>NUCLEOTIDE SEQUENCE</scope>
</reference>
<dbReference type="Pfam" id="PF00001">
    <property type="entry name" value="7tm_1"/>
    <property type="match status" value="1"/>
</dbReference>
<dbReference type="EMBL" id="CAJNRE010008488">
    <property type="protein sequence ID" value="CAF2073467.1"/>
    <property type="molecule type" value="Genomic_DNA"/>
</dbReference>
<dbReference type="CDD" id="cd00637">
    <property type="entry name" value="7tm_classA_rhodopsin-like"/>
    <property type="match status" value="1"/>
</dbReference>
<evidence type="ECO:0000313" key="7">
    <source>
        <dbReference type="EMBL" id="CAF2073467.1"/>
    </source>
</evidence>
<accession>A0A816RJB1</accession>
<dbReference type="InterPro" id="IPR000276">
    <property type="entry name" value="GPCR_Rhodpsn"/>
</dbReference>
<evidence type="ECO:0000256" key="4">
    <source>
        <dbReference type="ARBA" id="ARBA00023136"/>
    </source>
</evidence>
<keyword evidence="3 5" id="KW-1133">Transmembrane helix</keyword>
<evidence type="ECO:0000256" key="2">
    <source>
        <dbReference type="ARBA" id="ARBA00022692"/>
    </source>
</evidence>
<evidence type="ECO:0000256" key="5">
    <source>
        <dbReference type="SAM" id="Phobius"/>
    </source>
</evidence>
<dbReference type="PROSITE" id="PS50262">
    <property type="entry name" value="G_PROTEIN_RECEP_F1_2"/>
    <property type="match status" value="1"/>
</dbReference>
<dbReference type="GO" id="GO:0004930">
    <property type="term" value="F:G protein-coupled receptor activity"/>
    <property type="evidence" value="ECO:0007669"/>
    <property type="project" value="InterPro"/>
</dbReference>
<gene>
    <name evidence="7" type="ORF">MBJ925_LOCUS17148</name>
</gene>
<comment type="subcellular location">
    <subcellularLocation>
        <location evidence="1">Membrane</location>
    </subcellularLocation>
</comment>
<evidence type="ECO:0000259" key="6">
    <source>
        <dbReference type="PROSITE" id="PS50262"/>
    </source>
</evidence>
<dbReference type="AlphaFoldDB" id="A0A816RJB1"/>
<comment type="caution">
    <text evidence="7">The sequence shown here is derived from an EMBL/GenBank/DDBJ whole genome shotgun (WGS) entry which is preliminary data.</text>
</comment>
<evidence type="ECO:0000256" key="3">
    <source>
        <dbReference type="ARBA" id="ARBA00022989"/>
    </source>
</evidence>
<feature type="domain" description="G-protein coupled receptors family 1 profile" evidence="6">
    <location>
        <begin position="1"/>
        <end position="237"/>
    </location>
</feature>
<feature type="transmembrane region" description="Helical" evidence="5">
    <location>
        <begin position="137"/>
        <end position="156"/>
    </location>
</feature>
<dbReference type="Proteomes" id="UP000663824">
    <property type="component" value="Unassembled WGS sequence"/>
</dbReference>
<keyword evidence="2 5" id="KW-0812">Transmembrane</keyword>
<dbReference type="SUPFAM" id="SSF81321">
    <property type="entry name" value="Family A G protein-coupled receptor-like"/>
    <property type="match status" value="1"/>
</dbReference>
<feature type="transmembrane region" description="Helical" evidence="5">
    <location>
        <begin position="80"/>
        <end position="100"/>
    </location>
</feature>
<dbReference type="GO" id="GO:0016020">
    <property type="term" value="C:membrane"/>
    <property type="evidence" value="ECO:0007669"/>
    <property type="project" value="UniProtKB-SubCell"/>
</dbReference>
<evidence type="ECO:0000313" key="8">
    <source>
        <dbReference type="Proteomes" id="UP000663824"/>
    </source>
</evidence>
<proteinExistence type="predicted"/>
<organism evidence="7 8">
    <name type="scientific">Rotaria magnacalcarata</name>
    <dbReference type="NCBI Taxonomy" id="392030"/>
    <lineage>
        <taxon>Eukaryota</taxon>
        <taxon>Metazoa</taxon>
        <taxon>Spiralia</taxon>
        <taxon>Gnathifera</taxon>
        <taxon>Rotifera</taxon>
        <taxon>Eurotatoria</taxon>
        <taxon>Bdelloidea</taxon>
        <taxon>Philodinida</taxon>
        <taxon>Philodinidae</taxon>
        <taxon>Rotaria</taxon>
    </lineage>
</organism>
<dbReference type="InterPro" id="IPR017452">
    <property type="entry name" value="GPCR_Rhodpsn_7TM"/>
</dbReference>
<sequence>MLVVNFIRLSFSMPLTLHFYRLGYVSPATPTYCTWWTAFEYTLFASSEYLLATISIQRHMLIFNGHILRMRWMRNLLHHLPLALCLIYPAIFYLFAIILYPCDGIQWDFTNNLCGYADCYLLFNKVLGTYDMAVNNGMPMVIDILANVTLIIRVVRQKHRLQRSQMWRQQRRMIMQLFGLSGLFLVAWIPCIVVLLVQILDDPNFLAQVQTDYFLDLIDIEYLFLPWVCLGFLPELTKWIKTLFRCQQARNMVGITQTFR</sequence>
<protein>
    <recommendedName>
        <fullName evidence="6">G-protein coupled receptors family 1 profile domain-containing protein</fullName>
    </recommendedName>
</protein>
<keyword evidence="4 5" id="KW-0472">Membrane</keyword>
<name>A0A816RJB1_9BILA</name>
<evidence type="ECO:0000256" key="1">
    <source>
        <dbReference type="ARBA" id="ARBA00004370"/>
    </source>
</evidence>
<feature type="transmembrane region" description="Helical" evidence="5">
    <location>
        <begin position="177"/>
        <end position="200"/>
    </location>
</feature>
<feature type="transmembrane region" description="Helical" evidence="5">
    <location>
        <begin position="220"/>
        <end position="240"/>
    </location>
</feature>
<dbReference type="Gene3D" id="1.20.1070.10">
    <property type="entry name" value="Rhodopsin 7-helix transmembrane proteins"/>
    <property type="match status" value="1"/>
</dbReference>